<evidence type="ECO:0000256" key="4">
    <source>
        <dbReference type="ARBA" id="ARBA00022679"/>
    </source>
</evidence>
<keyword evidence="2" id="KW-1003">Cell membrane</keyword>
<organism evidence="8 9">
    <name type="scientific">Phocaeicola coprocola</name>
    <dbReference type="NCBI Taxonomy" id="310298"/>
    <lineage>
        <taxon>Bacteria</taxon>
        <taxon>Pseudomonadati</taxon>
        <taxon>Bacteroidota</taxon>
        <taxon>Bacteroidia</taxon>
        <taxon>Bacteroidales</taxon>
        <taxon>Bacteroidaceae</taxon>
        <taxon>Phocaeicola</taxon>
    </lineage>
</organism>
<keyword evidence="7" id="KW-1133">Transmembrane helix</keyword>
<comment type="caution">
    <text evidence="8">The sequence shown here is derived from an EMBL/GenBank/DDBJ whole genome shotgun (WGS) entry which is preliminary data.</text>
</comment>
<dbReference type="Pfam" id="PF03279">
    <property type="entry name" value="Lip_A_acyltrans"/>
    <property type="match status" value="1"/>
</dbReference>
<evidence type="ECO:0000256" key="3">
    <source>
        <dbReference type="ARBA" id="ARBA00022519"/>
    </source>
</evidence>
<gene>
    <name evidence="8" type="ORF">DWY20_05995</name>
</gene>
<dbReference type="EMBL" id="QRUU01000018">
    <property type="protein sequence ID" value="RGR97793.1"/>
    <property type="molecule type" value="Genomic_DNA"/>
</dbReference>
<dbReference type="GO" id="GO:0009247">
    <property type="term" value="P:glycolipid biosynthetic process"/>
    <property type="evidence" value="ECO:0007669"/>
    <property type="project" value="UniProtKB-ARBA"/>
</dbReference>
<dbReference type="CDD" id="cd07984">
    <property type="entry name" value="LPLAT_LABLAT-like"/>
    <property type="match status" value="1"/>
</dbReference>
<reference evidence="8 9" key="1">
    <citation type="submission" date="2018-08" db="EMBL/GenBank/DDBJ databases">
        <title>A genome reference for cultivated species of the human gut microbiota.</title>
        <authorList>
            <person name="Zou Y."/>
            <person name="Xue W."/>
            <person name="Luo G."/>
        </authorList>
    </citation>
    <scope>NUCLEOTIDE SEQUENCE [LARGE SCALE GENOMIC DNA]</scope>
    <source>
        <strain evidence="8 9">AF24-2</strain>
    </source>
</reference>
<dbReference type="AlphaFoldDB" id="A0A412GSG5"/>
<dbReference type="GO" id="GO:0016746">
    <property type="term" value="F:acyltransferase activity"/>
    <property type="evidence" value="ECO:0007669"/>
    <property type="project" value="UniProtKB-KW"/>
</dbReference>
<evidence type="ECO:0000313" key="8">
    <source>
        <dbReference type="EMBL" id="RGR97793.1"/>
    </source>
</evidence>
<keyword evidence="5 7" id="KW-0472">Membrane</keyword>
<keyword evidence="3" id="KW-0997">Cell inner membrane</keyword>
<name>A0A412GSG5_9BACT</name>
<evidence type="ECO:0000313" key="9">
    <source>
        <dbReference type="Proteomes" id="UP000285864"/>
    </source>
</evidence>
<evidence type="ECO:0000256" key="5">
    <source>
        <dbReference type="ARBA" id="ARBA00023136"/>
    </source>
</evidence>
<dbReference type="PANTHER" id="PTHR30606:SF10">
    <property type="entry name" value="PHOSPHATIDYLINOSITOL MANNOSIDE ACYLTRANSFERASE"/>
    <property type="match status" value="1"/>
</dbReference>
<sequence>MKFIYYLVFFFWYLLSLLPLRVLYFISDVLFVPLFYGLKYRRDIVHRNIAGSFPEKSEKEILKIEKEFYHFFCDYVVETIKLFSMSKKQMMKRMNFTGLDKVKETLEKENKKCCFLYLGHYCNWEYVASLQYWFPEIHCGQIYHPLYNKAFDKLFLRLRGQFGGESIPMKETLRRLVTLSRGEKKVMIGFISDQAPGWEGMDHWTTFLHRDTAFFQGTERIGRRLDAAVYYVKITRVKRGYYHGTFELLTLHPAELPEYRLTDMYSEHLEQQIKEAPAYWLWSHNRWKRTKEEWLKMSWNTKKS</sequence>
<evidence type="ECO:0000256" key="1">
    <source>
        <dbReference type="ARBA" id="ARBA00004533"/>
    </source>
</evidence>
<comment type="subcellular location">
    <subcellularLocation>
        <location evidence="1">Cell inner membrane</location>
    </subcellularLocation>
</comment>
<dbReference type="RefSeq" id="WP_118483840.1">
    <property type="nucleotide sequence ID" value="NZ_CAUDVR010000051.1"/>
</dbReference>
<keyword evidence="4 8" id="KW-0808">Transferase</keyword>
<keyword evidence="6" id="KW-0012">Acyltransferase</keyword>
<protein>
    <submittedName>
        <fullName evidence="8">Acetyltransferase</fullName>
    </submittedName>
</protein>
<proteinExistence type="predicted"/>
<feature type="transmembrane region" description="Helical" evidence="7">
    <location>
        <begin position="12"/>
        <end position="38"/>
    </location>
</feature>
<evidence type="ECO:0000256" key="6">
    <source>
        <dbReference type="ARBA" id="ARBA00023315"/>
    </source>
</evidence>
<dbReference type="GO" id="GO:0005886">
    <property type="term" value="C:plasma membrane"/>
    <property type="evidence" value="ECO:0007669"/>
    <property type="project" value="UniProtKB-SubCell"/>
</dbReference>
<accession>A0A412GSG5</accession>
<evidence type="ECO:0000256" key="7">
    <source>
        <dbReference type="SAM" id="Phobius"/>
    </source>
</evidence>
<keyword evidence="9" id="KW-1185">Reference proteome</keyword>
<dbReference type="PANTHER" id="PTHR30606">
    <property type="entry name" value="LIPID A BIOSYNTHESIS LAUROYL ACYLTRANSFERASE"/>
    <property type="match status" value="1"/>
</dbReference>
<dbReference type="InterPro" id="IPR004960">
    <property type="entry name" value="LipA_acyltrans"/>
</dbReference>
<evidence type="ECO:0000256" key="2">
    <source>
        <dbReference type="ARBA" id="ARBA00022475"/>
    </source>
</evidence>
<dbReference type="Proteomes" id="UP000285864">
    <property type="component" value="Unassembled WGS sequence"/>
</dbReference>
<keyword evidence="7" id="KW-0812">Transmembrane</keyword>